<protein>
    <submittedName>
        <fullName evidence="5">Helix-turn-helix domain-containing protein</fullName>
    </submittedName>
</protein>
<evidence type="ECO:0000256" key="3">
    <source>
        <dbReference type="ARBA" id="ARBA00023163"/>
    </source>
</evidence>
<evidence type="ECO:0000259" key="4">
    <source>
        <dbReference type="PROSITE" id="PS01124"/>
    </source>
</evidence>
<organism evidence="5 6">
    <name type="scientific">Novosphingobium aquiterrae</name>
    <dbReference type="NCBI Taxonomy" id="624388"/>
    <lineage>
        <taxon>Bacteria</taxon>
        <taxon>Pseudomonadati</taxon>
        <taxon>Pseudomonadota</taxon>
        <taxon>Alphaproteobacteria</taxon>
        <taxon>Sphingomonadales</taxon>
        <taxon>Sphingomonadaceae</taxon>
        <taxon>Novosphingobium</taxon>
    </lineage>
</organism>
<dbReference type="Gene3D" id="1.10.10.60">
    <property type="entry name" value="Homeodomain-like"/>
    <property type="match status" value="1"/>
</dbReference>
<sequence>MQPQFAGDAVGVRFFMPSPALAPYVSTYYLTEVSVPAGTMIEDYLHPEWGNLRFARNDSWRAAIGAQPLRIAPRFIASGPSSHCSHFVTGTTRIWGIGILPLGWARFFDAPASDYADDFVDAAADPVFTGLAGLPDQAFADAPDPAAEARRIDTFLLDYLATRPAHAEEARIRAAHGALIDLDVAAVTDLAARIGTSPRSLERLSLRAFGFSPKLLLRRQRFLRSLAQFMLDPSLTWISTLDWQYVDQAHFVRDFKRFMGMSPSAYAALDHPVLRAAARARLAAAGEAVQALHRPG</sequence>
<evidence type="ECO:0000256" key="2">
    <source>
        <dbReference type="ARBA" id="ARBA00023125"/>
    </source>
</evidence>
<evidence type="ECO:0000256" key="1">
    <source>
        <dbReference type="ARBA" id="ARBA00023015"/>
    </source>
</evidence>
<dbReference type="PROSITE" id="PS01124">
    <property type="entry name" value="HTH_ARAC_FAMILY_2"/>
    <property type="match status" value="1"/>
</dbReference>
<dbReference type="Proteomes" id="UP001589943">
    <property type="component" value="Unassembled WGS sequence"/>
</dbReference>
<dbReference type="InterPro" id="IPR050204">
    <property type="entry name" value="AraC_XylS_family_regulators"/>
</dbReference>
<dbReference type="RefSeq" id="WP_379481773.1">
    <property type="nucleotide sequence ID" value="NZ_JBHLTL010000006.1"/>
</dbReference>
<feature type="domain" description="HTH araC/xylS-type" evidence="4">
    <location>
        <begin position="187"/>
        <end position="269"/>
    </location>
</feature>
<dbReference type="PANTHER" id="PTHR46796">
    <property type="entry name" value="HTH-TYPE TRANSCRIPTIONAL ACTIVATOR RHAS-RELATED"/>
    <property type="match status" value="1"/>
</dbReference>
<name>A0ABV6PKF7_9SPHN</name>
<evidence type="ECO:0000313" key="5">
    <source>
        <dbReference type="EMBL" id="MFC0590331.1"/>
    </source>
</evidence>
<keyword evidence="6" id="KW-1185">Reference proteome</keyword>
<dbReference type="EMBL" id="JBHLTL010000006">
    <property type="protein sequence ID" value="MFC0590331.1"/>
    <property type="molecule type" value="Genomic_DNA"/>
</dbReference>
<evidence type="ECO:0000313" key="6">
    <source>
        <dbReference type="Proteomes" id="UP001589943"/>
    </source>
</evidence>
<dbReference type="Pfam" id="PF12833">
    <property type="entry name" value="HTH_18"/>
    <property type="match status" value="1"/>
</dbReference>
<keyword evidence="3" id="KW-0804">Transcription</keyword>
<gene>
    <name evidence="5" type="ORF">ACFFF7_12980</name>
</gene>
<keyword evidence="1" id="KW-0805">Transcription regulation</keyword>
<reference evidence="5 6" key="1">
    <citation type="submission" date="2024-09" db="EMBL/GenBank/DDBJ databases">
        <authorList>
            <person name="Sun Q."/>
            <person name="Mori K."/>
        </authorList>
    </citation>
    <scope>NUCLEOTIDE SEQUENCE [LARGE SCALE GENOMIC DNA]</scope>
    <source>
        <strain evidence="5 6">NCAIM B.02537</strain>
    </source>
</reference>
<keyword evidence="2" id="KW-0238">DNA-binding</keyword>
<proteinExistence type="predicted"/>
<accession>A0ABV6PKF7</accession>
<dbReference type="SMART" id="SM00342">
    <property type="entry name" value="HTH_ARAC"/>
    <property type="match status" value="1"/>
</dbReference>
<comment type="caution">
    <text evidence="5">The sequence shown here is derived from an EMBL/GenBank/DDBJ whole genome shotgun (WGS) entry which is preliminary data.</text>
</comment>
<dbReference type="InterPro" id="IPR018060">
    <property type="entry name" value="HTH_AraC"/>
</dbReference>